<evidence type="ECO:0000259" key="3">
    <source>
        <dbReference type="SMART" id="SM00906"/>
    </source>
</evidence>
<dbReference type="PANTHER" id="PTHR46910:SF38">
    <property type="entry name" value="ZN(2)-C6 FUNGAL-TYPE DOMAIN-CONTAINING PROTEIN"/>
    <property type="match status" value="1"/>
</dbReference>
<feature type="region of interest" description="Disordered" evidence="2">
    <location>
        <begin position="602"/>
        <end position="630"/>
    </location>
</feature>
<sequence length="674" mass="75286">MVFNVIFDSVRCDSADQASNICSHCISFNLECTHRMAEARVAKRTGKQPEERNDATEVSRPTSLPAQPPVRLSIHLSDEDSTQSQQQQASVQLEECDIEDAKAHISAILSTSYKLTEDHAQTLKVLVQISCYARHLEGQVAHAVSASPPAAPSLRQPSNSPEPENLPRPIPFLCDLPRLKEDEAERDIPLSEPLRQLHFGFNDAKDAYYGKGSNVMLLKTAFNIKAGSSGKDLSGNSSKRPDFWGYFPNYIIFLQPTTSGDLTWPLVALGLRYAHVAGAHRRHFMQYKPLAEQELWKRAFWVLIAIDTYSSAFYGRPRCTTPIDYNQEFPLEVDDEYWEDSDPDKCFKQPPDKPSTITFWVQFLKILRVLGIAQRSYLRWKPDQPDSVFFNQSATIHSVYYWIQIQIHRPFISVPGHSNKFPNLSYSSLAVCSNAARSCIRLLDIQSKKGTVDWTTAQMSLYSSAMVLTLNLWGNSRSIAILKRFETRWQKAGGLVDIITEILAITEVPTANACATKKRSRSDDNDNDECQVPQQEQCSVDVDTTPQYPPYSDDWWLNAVLDASPSAGDVAGYQNYIELPLYTEDLSGSYFDTISFASQDGAGVGQHEQFNPTQGSWDSSPGLHIDPGSNDVAGNAVLTAQSLTGNEADLWLQAIGGDPYVLSCRMDNDGFNPP</sequence>
<evidence type="ECO:0000256" key="1">
    <source>
        <dbReference type="ARBA" id="ARBA00023242"/>
    </source>
</evidence>
<gene>
    <name evidence="4" type="primary">GIN1_24</name>
    <name evidence="4" type="ORF">AAF712_004817</name>
</gene>
<evidence type="ECO:0000313" key="4">
    <source>
        <dbReference type="EMBL" id="KAL0068157.1"/>
    </source>
</evidence>
<feature type="compositionally biased region" description="Polar residues" evidence="2">
    <location>
        <begin position="608"/>
        <end position="619"/>
    </location>
</feature>
<feature type="region of interest" description="Disordered" evidence="2">
    <location>
        <begin position="143"/>
        <end position="167"/>
    </location>
</feature>
<feature type="domain" description="Xylanolytic transcriptional activator regulatory" evidence="3">
    <location>
        <begin position="263"/>
        <end position="336"/>
    </location>
</feature>
<dbReference type="Proteomes" id="UP001437256">
    <property type="component" value="Unassembled WGS sequence"/>
</dbReference>
<feature type="region of interest" description="Disordered" evidence="2">
    <location>
        <begin position="42"/>
        <end position="68"/>
    </location>
</feature>
<dbReference type="EMBL" id="JBBXMP010000020">
    <property type="protein sequence ID" value="KAL0068157.1"/>
    <property type="molecule type" value="Genomic_DNA"/>
</dbReference>
<keyword evidence="5" id="KW-1185">Reference proteome</keyword>
<name>A0ABR3A6J1_9AGAR</name>
<feature type="region of interest" description="Disordered" evidence="2">
    <location>
        <begin position="514"/>
        <end position="543"/>
    </location>
</feature>
<comment type="caution">
    <text evidence="4">The sequence shown here is derived from an EMBL/GenBank/DDBJ whole genome shotgun (WGS) entry which is preliminary data.</text>
</comment>
<organism evidence="4 5">
    <name type="scientific">Marasmius tenuissimus</name>
    <dbReference type="NCBI Taxonomy" id="585030"/>
    <lineage>
        <taxon>Eukaryota</taxon>
        <taxon>Fungi</taxon>
        <taxon>Dikarya</taxon>
        <taxon>Basidiomycota</taxon>
        <taxon>Agaricomycotina</taxon>
        <taxon>Agaricomycetes</taxon>
        <taxon>Agaricomycetidae</taxon>
        <taxon>Agaricales</taxon>
        <taxon>Marasmiineae</taxon>
        <taxon>Marasmiaceae</taxon>
        <taxon>Marasmius</taxon>
    </lineage>
</organism>
<feature type="compositionally biased region" description="Polar residues" evidence="2">
    <location>
        <begin position="532"/>
        <end position="543"/>
    </location>
</feature>
<proteinExistence type="predicted"/>
<dbReference type="SMART" id="SM00906">
    <property type="entry name" value="Fungal_trans"/>
    <property type="match status" value="1"/>
</dbReference>
<dbReference type="PANTHER" id="PTHR46910">
    <property type="entry name" value="TRANSCRIPTION FACTOR PDR1"/>
    <property type="match status" value="1"/>
</dbReference>
<reference evidence="4 5" key="1">
    <citation type="submission" date="2024-05" db="EMBL/GenBank/DDBJ databases">
        <title>A draft genome resource for the thread blight pathogen Marasmius tenuissimus strain MS-2.</title>
        <authorList>
            <person name="Yulfo-Soto G.E."/>
            <person name="Baruah I.K."/>
            <person name="Amoako-Attah I."/>
            <person name="Bukari Y."/>
            <person name="Meinhardt L.W."/>
            <person name="Bailey B.A."/>
            <person name="Cohen S.P."/>
        </authorList>
    </citation>
    <scope>NUCLEOTIDE SEQUENCE [LARGE SCALE GENOMIC DNA]</scope>
    <source>
        <strain evidence="4 5">MS-2</strain>
    </source>
</reference>
<dbReference type="CDD" id="cd12148">
    <property type="entry name" value="fungal_TF_MHR"/>
    <property type="match status" value="1"/>
</dbReference>
<accession>A0ABR3A6J1</accession>
<protein>
    <submittedName>
        <fullName evidence="4">Gypsy retrotransposon integrase-like protein 1</fullName>
    </submittedName>
</protein>
<evidence type="ECO:0000313" key="5">
    <source>
        <dbReference type="Proteomes" id="UP001437256"/>
    </source>
</evidence>
<dbReference type="Pfam" id="PF04082">
    <property type="entry name" value="Fungal_trans"/>
    <property type="match status" value="1"/>
</dbReference>
<dbReference type="InterPro" id="IPR050987">
    <property type="entry name" value="AtrR-like"/>
</dbReference>
<keyword evidence="1" id="KW-0539">Nucleus</keyword>
<feature type="compositionally biased region" description="Basic and acidic residues" evidence="2">
    <location>
        <begin position="42"/>
        <end position="57"/>
    </location>
</feature>
<dbReference type="InterPro" id="IPR007219">
    <property type="entry name" value="XnlR_reg_dom"/>
</dbReference>
<evidence type="ECO:0000256" key="2">
    <source>
        <dbReference type="SAM" id="MobiDB-lite"/>
    </source>
</evidence>